<dbReference type="PANTHER" id="PTHR35861:SF1">
    <property type="entry name" value="PHAGE TAIL SHEATH PROTEIN"/>
    <property type="match status" value="1"/>
</dbReference>
<dbReference type="Pfam" id="PF04984">
    <property type="entry name" value="Phage_sheath_1"/>
    <property type="match status" value="1"/>
</dbReference>
<proteinExistence type="inferred from homology"/>
<dbReference type="InterPro" id="IPR020287">
    <property type="entry name" value="Tail_sheath_C"/>
</dbReference>
<dbReference type="InterPro" id="IPR035089">
    <property type="entry name" value="Phage_sheath_subtilisin"/>
</dbReference>
<dbReference type="Proteomes" id="UP000018957">
    <property type="component" value="Unassembled WGS sequence"/>
</dbReference>
<protein>
    <submittedName>
        <fullName evidence="4">Phage tail sheath protein FI</fullName>
    </submittedName>
</protein>
<comment type="similarity">
    <text evidence="1">Belongs to the myoviridae tail sheath protein family.</text>
</comment>
<evidence type="ECO:0000313" key="5">
    <source>
        <dbReference type="Proteomes" id="UP000018957"/>
    </source>
</evidence>
<keyword evidence="5" id="KW-1185">Reference proteome</keyword>
<feature type="domain" description="Tail sheath protein C-terminal" evidence="3">
    <location>
        <begin position="330"/>
        <end position="436"/>
    </location>
</feature>
<dbReference type="OrthoDB" id="6506768at2"/>
<name>W3V4C4_9GAMM</name>
<dbReference type="Pfam" id="PF17482">
    <property type="entry name" value="Phage_sheath_1C"/>
    <property type="match status" value="1"/>
</dbReference>
<evidence type="ECO:0000256" key="1">
    <source>
        <dbReference type="ARBA" id="ARBA00008005"/>
    </source>
</evidence>
<evidence type="ECO:0000259" key="2">
    <source>
        <dbReference type="Pfam" id="PF04984"/>
    </source>
</evidence>
<dbReference type="AlphaFoldDB" id="W3V4C4"/>
<organism evidence="4 5">
    <name type="scientific">Photorhabdus khanii NC19</name>
    <dbReference type="NCBI Taxonomy" id="1004151"/>
    <lineage>
        <taxon>Bacteria</taxon>
        <taxon>Pseudomonadati</taxon>
        <taxon>Pseudomonadota</taxon>
        <taxon>Gammaproteobacteria</taxon>
        <taxon>Enterobacterales</taxon>
        <taxon>Morganellaceae</taxon>
        <taxon>Photorhabdus</taxon>
    </lineage>
</organism>
<evidence type="ECO:0000313" key="4">
    <source>
        <dbReference type="EMBL" id="ETS30687.1"/>
    </source>
</evidence>
<accession>W3V4C4</accession>
<feature type="domain" description="Tail sheath protein subtilisin-like" evidence="2">
    <location>
        <begin position="243"/>
        <end position="328"/>
    </location>
</feature>
<sequence length="441" mass="47890">MASATYTTPGVYIEEDASLSLSINSSPTAIPVFIGKFFKKDGSQPVKGSCIRIANWLDFTSQFLLSPGVSVKATAEDSDTKTYTYAATVTATSPSAFAIQHYFNNGGGICYLLPLIETDQSAVTTELATLPNLIEKQQEITLLVCPETDDTLVNCTKQEVYSAVNPLLKDKVGYFLIADRKDGTEKLGTQLDKTAVYYPDLVTSFTYSRPTDADIALSGYDDKANLAVLKDASPEEYAKAKKAVDNAWSTNVPTTPITLPPSAAVAGAYAATDANRGVWKAPANLALNNAKPSVAITDTDQGTMNKAGINVIRAFTGKGTLIWGARTLDETDNWCYIPVRRLFNAAERDIKKAMQFAVFEPNSQPTWKRVQAAIDNYLYQLWQQGALAGNKPQEAYFVQIGKGVTMSDTDIQQGKMIVKVGMAAVRPAEFIILQFSQNVAQ</sequence>
<dbReference type="RefSeq" id="WP_036847051.1">
    <property type="nucleotide sequence ID" value="NZ_AYSJ01000013.1"/>
</dbReference>
<dbReference type="InterPro" id="IPR052042">
    <property type="entry name" value="Tail_sheath_structural"/>
</dbReference>
<dbReference type="PATRIC" id="fig|1004151.3.peg.2720"/>
<dbReference type="PANTHER" id="PTHR35861">
    <property type="match status" value="1"/>
</dbReference>
<reference evidence="4 5" key="1">
    <citation type="submission" date="2013-11" db="EMBL/GenBank/DDBJ databases">
        <title>Elucidation of the Photorhabdus temperata genome and generation of transposon mutant library to identify motility mutants.</title>
        <authorList>
            <person name="Hurst S.G.IV."/>
            <person name="Micheals B."/>
            <person name="Abebe-Akele F."/>
            <person name="Rowedder H."/>
            <person name="Bullock H."/>
            <person name="Jackobeck R."/>
            <person name="Janicki E."/>
            <person name="Tisa L.S."/>
        </authorList>
    </citation>
    <scope>NUCLEOTIDE SEQUENCE [LARGE SCALE GENOMIC DNA]</scope>
    <source>
        <strain evidence="4 5">NC19</strain>
    </source>
</reference>
<dbReference type="EMBL" id="AYSJ01000013">
    <property type="protein sequence ID" value="ETS30687.1"/>
    <property type="molecule type" value="Genomic_DNA"/>
</dbReference>
<gene>
    <name evidence="4" type="ORF">PTE_02633</name>
</gene>
<dbReference type="Gene3D" id="3.40.50.11780">
    <property type="match status" value="1"/>
</dbReference>
<evidence type="ECO:0000259" key="3">
    <source>
        <dbReference type="Pfam" id="PF17482"/>
    </source>
</evidence>
<comment type="caution">
    <text evidence="4">The sequence shown here is derived from an EMBL/GenBank/DDBJ whole genome shotgun (WGS) entry which is preliminary data.</text>
</comment>